<keyword evidence="1" id="KW-0862">Zinc</keyword>
<evidence type="ECO:0000256" key="1">
    <source>
        <dbReference type="PROSITE-ProRule" id="PRU00042"/>
    </source>
</evidence>
<dbReference type="GeneID" id="64663861"/>
<feature type="domain" description="C2H2-type" evidence="2">
    <location>
        <begin position="111"/>
        <end position="138"/>
    </location>
</feature>
<keyword evidence="1" id="KW-0479">Metal-binding</keyword>
<keyword evidence="4" id="KW-1185">Reference proteome</keyword>
<sequence length="139" mass="16090">MSVFRYTTPAFAVPTISYNDRCNKVSEFSTRRAHMPHSLAEVFLCMWGSSHGLHCNDLFLGCNLSHHLLKVHGIRGSDNSHVICKWDSCDLEVNKESLSRHVEERHLRIVHSCECGKTFSRRDTLSRHRRDVHRLEFAS</sequence>
<dbReference type="InterPro" id="IPR013087">
    <property type="entry name" value="Znf_C2H2_type"/>
</dbReference>
<gene>
    <name evidence="3" type="ORF">F5891DRAFT_123022</name>
</gene>
<name>A0AAD4HDJ6_9AGAM</name>
<organism evidence="3 4">
    <name type="scientific">Suillus fuscotomentosus</name>
    <dbReference type="NCBI Taxonomy" id="1912939"/>
    <lineage>
        <taxon>Eukaryota</taxon>
        <taxon>Fungi</taxon>
        <taxon>Dikarya</taxon>
        <taxon>Basidiomycota</taxon>
        <taxon>Agaricomycotina</taxon>
        <taxon>Agaricomycetes</taxon>
        <taxon>Agaricomycetidae</taxon>
        <taxon>Boletales</taxon>
        <taxon>Suillineae</taxon>
        <taxon>Suillaceae</taxon>
        <taxon>Suillus</taxon>
    </lineage>
</organism>
<reference evidence="3" key="1">
    <citation type="journal article" date="2020" name="New Phytol.">
        <title>Comparative genomics reveals dynamic genome evolution in host specialist ectomycorrhizal fungi.</title>
        <authorList>
            <person name="Lofgren L.A."/>
            <person name="Nguyen N.H."/>
            <person name="Vilgalys R."/>
            <person name="Ruytinx J."/>
            <person name="Liao H.L."/>
            <person name="Branco S."/>
            <person name="Kuo A."/>
            <person name="LaButti K."/>
            <person name="Lipzen A."/>
            <person name="Andreopoulos W."/>
            <person name="Pangilinan J."/>
            <person name="Riley R."/>
            <person name="Hundley H."/>
            <person name="Na H."/>
            <person name="Barry K."/>
            <person name="Grigoriev I.V."/>
            <person name="Stajich J.E."/>
            <person name="Kennedy P.G."/>
        </authorList>
    </citation>
    <scope>NUCLEOTIDE SEQUENCE</scope>
    <source>
        <strain evidence="3">FC203</strain>
    </source>
</reference>
<dbReference type="RefSeq" id="XP_041217787.1">
    <property type="nucleotide sequence ID" value="XM_041369563.1"/>
</dbReference>
<keyword evidence="1" id="KW-0863">Zinc-finger</keyword>
<evidence type="ECO:0000313" key="3">
    <source>
        <dbReference type="EMBL" id="KAG1890521.1"/>
    </source>
</evidence>
<comment type="caution">
    <text evidence="3">The sequence shown here is derived from an EMBL/GenBank/DDBJ whole genome shotgun (WGS) entry which is preliminary data.</text>
</comment>
<dbReference type="Gene3D" id="3.30.160.60">
    <property type="entry name" value="Classic Zinc Finger"/>
    <property type="match status" value="1"/>
</dbReference>
<dbReference type="Proteomes" id="UP001195769">
    <property type="component" value="Unassembled WGS sequence"/>
</dbReference>
<dbReference type="GO" id="GO:0008270">
    <property type="term" value="F:zinc ion binding"/>
    <property type="evidence" value="ECO:0007669"/>
    <property type="project" value="UniProtKB-KW"/>
</dbReference>
<evidence type="ECO:0000259" key="2">
    <source>
        <dbReference type="PROSITE" id="PS50157"/>
    </source>
</evidence>
<protein>
    <recommendedName>
        <fullName evidence="2">C2H2-type domain-containing protein</fullName>
    </recommendedName>
</protein>
<evidence type="ECO:0000313" key="4">
    <source>
        <dbReference type="Proteomes" id="UP001195769"/>
    </source>
</evidence>
<dbReference type="EMBL" id="JABBWK010000142">
    <property type="protein sequence ID" value="KAG1890521.1"/>
    <property type="molecule type" value="Genomic_DNA"/>
</dbReference>
<accession>A0AAD4HDJ6</accession>
<proteinExistence type="predicted"/>
<dbReference type="AlphaFoldDB" id="A0AAD4HDJ6"/>
<dbReference type="PROSITE" id="PS50157">
    <property type="entry name" value="ZINC_FINGER_C2H2_2"/>
    <property type="match status" value="1"/>
</dbReference>